<dbReference type="NCBIfam" id="TIGR01181">
    <property type="entry name" value="dTDP_gluc_dehyt"/>
    <property type="match status" value="1"/>
</dbReference>
<reference evidence="10" key="1">
    <citation type="submission" date="2016-10" db="EMBL/GenBank/DDBJ databases">
        <authorList>
            <person name="Varghese N."/>
            <person name="Submissions S."/>
        </authorList>
    </citation>
    <scope>NUCLEOTIDE SEQUENCE [LARGE SCALE GENOMIC DNA]</scope>
    <source>
        <strain evidence="10">DSM 6150</strain>
    </source>
</reference>
<keyword evidence="6 7" id="KW-0456">Lyase</keyword>
<evidence type="ECO:0000256" key="7">
    <source>
        <dbReference type="RuleBase" id="RU004473"/>
    </source>
</evidence>
<keyword evidence="10" id="KW-1185">Reference proteome</keyword>
<dbReference type="GO" id="GO:0008460">
    <property type="term" value="F:dTDP-glucose 4,6-dehydratase activity"/>
    <property type="evidence" value="ECO:0007669"/>
    <property type="project" value="UniProtKB-EC"/>
</dbReference>
<comment type="cofactor">
    <cofactor evidence="2 7">
        <name>NAD(+)</name>
        <dbReference type="ChEBI" id="CHEBI:57540"/>
    </cofactor>
</comment>
<evidence type="ECO:0000256" key="4">
    <source>
        <dbReference type="ARBA" id="ARBA00011990"/>
    </source>
</evidence>
<sequence>MILVTGGAGFIGGNFILDWLAQSNEPVINLDKLTYAGNLDTLKSLKDDARHVFVRGDIGDRELLAKLLAEHKPRAVINFAAESHVDRSIHGPGEFIQTNVGGTFNLLEAVRGYWNALPPDRNTAFRFLHVSTDEVYGSLGPDDHPFTEENNFEPNSPYSASKAASDHLVRAWHHTYGLPVLTTNCSNNYGPYHFPEKLIPLVILNALNGKPLPIYGDGMQIRDWLYVKDHCSAIRRVLEAGKPGETYNVGGWNEKPNIDVVKTICSILDELKPRADGKPYVEQITYVTDRPGHDRRYAIDASKLERELGWKPAETFETGIRKTVEWYLANQDWVQNVTSGAYREWVSKQYGSRE</sequence>
<evidence type="ECO:0000313" key="9">
    <source>
        <dbReference type="EMBL" id="SFN30666.1"/>
    </source>
</evidence>
<dbReference type="InterPro" id="IPR036291">
    <property type="entry name" value="NAD(P)-bd_dom_sf"/>
</dbReference>
<evidence type="ECO:0000256" key="5">
    <source>
        <dbReference type="ARBA" id="ARBA00023027"/>
    </source>
</evidence>
<dbReference type="InterPro" id="IPR016040">
    <property type="entry name" value="NAD(P)-bd_dom"/>
</dbReference>
<dbReference type="RefSeq" id="WP_091192651.1">
    <property type="nucleotide sequence ID" value="NZ_FOVE01000006.1"/>
</dbReference>
<gene>
    <name evidence="9" type="ORF">SAMN05660284_01172</name>
</gene>
<evidence type="ECO:0000256" key="6">
    <source>
        <dbReference type="ARBA" id="ARBA00023239"/>
    </source>
</evidence>
<name>A0A1I4XY38_9NEIS</name>
<evidence type="ECO:0000256" key="2">
    <source>
        <dbReference type="ARBA" id="ARBA00001911"/>
    </source>
</evidence>
<dbReference type="Pfam" id="PF16363">
    <property type="entry name" value="GDP_Man_Dehyd"/>
    <property type="match status" value="1"/>
</dbReference>
<dbReference type="Gene3D" id="3.40.50.720">
    <property type="entry name" value="NAD(P)-binding Rossmann-like Domain"/>
    <property type="match status" value="1"/>
</dbReference>
<evidence type="ECO:0000256" key="3">
    <source>
        <dbReference type="ARBA" id="ARBA00008178"/>
    </source>
</evidence>
<dbReference type="SUPFAM" id="SSF51735">
    <property type="entry name" value="NAD(P)-binding Rossmann-fold domains"/>
    <property type="match status" value="1"/>
</dbReference>
<dbReference type="Gene3D" id="3.90.25.10">
    <property type="entry name" value="UDP-galactose 4-epimerase, domain 1"/>
    <property type="match status" value="1"/>
</dbReference>
<dbReference type="GO" id="GO:0009225">
    <property type="term" value="P:nucleotide-sugar metabolic process"/>
    <property type="evidence" value="ECO:0007669"/>
    <property type="project" value="InterPro"/>
</dbReference>
<dbReference type="STRING" id="83765.SAMN05660284_01172"/>
<dbReference type="PANTHER" id="PTHR43000">
    <property type="entry name" value="DTDP-D-GLUCOSE 4,6-DEHYDRATASE-RELATED"/>
    <property type="match status" value="1"/>
</dbReference>
<dbReference type="CDD" id="cd05246">
    <property type="entry name" value="dTDP_GD_SDR_e"/>
    <property type="match status" value="1"/>
</dbReference>
<keyword evidence="5" id="KW-0520">NAD</keyword>
<comment type="catalytic activity">
    <reaction evidence="1 7">
        <text>dTDP-alpha-D-glucose = dTDP-4-dehydro-6-deoxy-alpha-D-glucose + H2O</text>
        <dbReference type="Rhea" id="RHEA:17221"/>
        <dbReference type="ChEBI" id="CHEBI:15377"/>
        <dbReference type="ChEBI" id="CHEBI:57477"/>
        <dbReference type="ChEBI" id="CHEBI:57649"/>
        <dbReference type="EC" id="4.2.1.46"/>
    </reaction>
</comment>
<dbReference type="Proteomes" id="UP000242869">
    <property type="component" value="Unassembled WGS sequence"/>
</dbReference>
<protein>
    <recommendedName>
        <fullName evidence="4 7">dTDP-glucose 4,6-dehydratase</fullName>
        <ecNumber evidence="4 7">4.2.1.46</ecNumber>
    </recommendedName>
</protein>
<evidence type="ECO:0000259" key="8">
    <source>
        <dbReference type="Pfam" id="PF16363"/>
    </source>
</evidence>
<proteinExistence type="inferred from homology"/>
<dbReference type="EC" id="4.2.1.46" evidence="4 7"/>
<comment type="similarity">
    <text evidence="3 7">Belongs to the NAD(P)-dependent epimerase/dehydratase family. dTDP-glucose dehydratase subfamily.</text>
</comment>
<organism evidence="9 10">
    <name type="scientific">Formivibrio citricus</name>
    <dbReference type="NCBI Taxonomy" id="83765"/>
    <lineage>
        <taxon>Bacteria</taxon>
        <taxon>Pseudomonadati</taxon>
        <taxon>Pseudomonadota</taxon>
        <taxon>Betaproteobacteria</taxon>
        <taxon>Neisseriales</taxon>
        <taxon>Chitinibacteraceae</taxon>
        <taxon>Formivibrio</taxon>
    </lineage>
</organism>
<dbReference type="OrthoDB" id="9803010at2"/>
<accession>A0A1I4XY38</accession>
<feature type="domain" description="NAD(P)-binding" evidence="8">
    <location>
        <begin position="3"/>
        <end position="323"/>
    </location>
</feature>
<evidence type="ECO:0000256" key="1">
    <source>
        <dbReference type="ARBA" id="ARBA00001539"/>
    </source>
</evidence>
<evidence type="ECO:0000313" key="10">
    <source>
        <dbReference type="Proteomes" id="UP000242869"/>
    </source>
</evidence>
<dbReference type="InterPro" id="IPR005888">
    <property type="entry name" value="dTDP_Gluc_deHydtase"/>
</dbReference>
<dbReference type="EMBL" id="FOVE01000006">
    <property type="protein sequence ID" value="SFN30666.1"/>
    <property type="molecule type" value="Genomic_DNA"/>
</dbReference>
<dbReference type="AlphaFoldDB" id="A0A1I4XY38"/>